<comment type="function">
    <text evidence="9">Catalyzes the transfer of the alpha-amino group from S-adenosyl-L-methionine (SAM) to 7-keto-8-aminopelargonic acid (KAPA) to form 7,8-diaminopelargonic acid (DAPA). It is the only aminotransferase known to utilize SAM as an amino donor.</text>
</comment>
<keyword evidence="6 9" id="KW-0093">Biotin biosynthesis</keyword>
<comment type="cofactor">
    <cofactor evidence="1 9">
        <name>pyridoxal 5'-phosphate</name>
        <dbReference type="ChEBI" id="CHEBI:597326"/>
    </cofactor>
</comment>
<evidence type="ECO:0000256" key="4">
    <source>
        <dbReference type="ARBA" id="ARBA00022679"/>
    </source>
</evidence>
<dbReference type="InterPro" id="IPR015424">
    <property type="entry name" value="PyrdxlP-dep_Trfase"/>
</dbReference>
<evidence type="ECO:0000256" key="3">
    <source>
        <dbReference type="ARBA" id="ARBA00022576"/>
    </source>
</evidence>
<name>A0AAE3SM23_9FLAO</name>
<evidence type="ECO:0000313" key="10">
    <source>
        <dbReference type="EMBL" id="MCX2718287.1"/>
    </source>
</evidence>
<comment type="subunit">
    <text evidence="9">Homodimer.</text>
</comment>
<dbReference type="GO" id="GO:0005737">
    <property type="term" value="C:cytoplasm"/>
    <property type="evidence" value="ECO:0007669"/>
    <property type="project" value="UniProtKB-SubCell"/>
</dbReference>
<evidence type="ECO:0000256" key="2">
    <source>
        <dbReference type="ARBA" id="ARBA00005063"/>
    </source>
</evidence>
<dbReference type="Pfam" id="PF00202">
    <property type="entry name" value="Aminotran_3"/>
    <property type="match status" value="1"/>
</dbReference>
<comment type="caution">
    <text evidence="9">Lacks conserved residue(s) required for the propagation of feature annotation.</text>
</comment>
<protein>
    <recommendedName>
        <fullName evidence="9">Adenosylmethionine-8-amino-7-oxononanoate aminotransferase</fullName>
        <ecNumber evidence="9">2.6.1.62</ecNumber>
    </recommendedName>
    <alternativeName>
        <fullName evidence="9">7,8-diamino-pelargonic acid aminotransferase</fullName>
        <shortName evidence="9">DAPA AT</shortName>
        <shortName evidence="9">DAPA aminotransferase</shortName>
    </alternativeName>
    <alternativeName>
        <fullName evidence="9">7,8-diaminononanoate synthase</fullName>
        <shortName evidence="9">DANS</shortName>
    </alternativeName>
    <alternativeName>
        <fullName evidence="9">Diaminopelargonic acid synthase</fullName>
    </alternativeName>
</protein>
<dbReference type="GO" id="GO:0030170">
    <property type="term" value="F:pyridoxal phosphate binding"/>
    <property type="evidence" value="ECO:0007669"/>
    <property type="project" value="UniProtKB-UniRule"/>
</dbReference>
<dbReference type="SUPFAM" id="SSF53383">
    <property type="entry name" value="PLP-dependent transferases"/>
    <property type="match status" value="1"/>
</dbReference>
<keyword evidence="7 9" id="KW-0663">Pyridoxal phosphate</keyword>
<dbReference type="PIRSF" id="PIRSF000521">
    <property type="entry name" value="Transaminase_4ab_Lys_Orn"/>
    <property type="match status" value="1"/>
</dbReference>
<keyword evidence="11" id="KW-1185">Reference proteome</keyword>
<feature type="binding site" evidence="9">
    <location>
        <begin position="302"/>
        <end position="303"/>
    </location>
    <ligand>
        <name>pyridoxal 5'-phosphate</name>
        <dbReference type="ChEBI" id="CHEBI:597326"/>
    </ligand>
</feature>
<dbReference type="PANTHER" id="PTHR42684:SF3">
    <property type="entry name" value="ADENOSYLMETHIONINE-8-AMINO-7-OXONONANOATE AMINOTRANSFERASE"/>
    <property type="match status" value="1"/>
</dbReference>
<evidence type="ECO:0000256" key="6">
    <source>
        <dbReference type="ARBA" id="ARBA00022756"/>
    </source>
</evidence>
<evidence type="ECO:0000256" key="1">
    <source>
        <dbReference type="ARBA" id="ARBA00001933"/>
    </source>
</evidence>
<sequence>MQTHLSKRDQKHIWHPLTQHKLYPEMLGISSAQGAMIRDENGNEYIDAISSWYTCVYGHCNPQILKAVSNQMQVLDQVVFSGFTHEPAVALSEALMEILPHNQEKLFFSDNGSTATEIGIKMALQYHFNRGERRNVLLAFEEGFHGDTFGAMSVSGLSVYNGPFEELFLQVKRIPVPTVENIDEVESSLNTLLSSNSVAGFIYEPLVQGAAGMKMHDARGLNRILKILKANNVVTIADEVMTGFGKTGSFFASDHLQEKPDIICLSKALTAGLMPMAVTSCTAAIYDAFYSDEISRGFFHGHTYTANPLACTAALTGIKLLRSREMQDNIQRIIQSHKSFDMQLRENPMVQNTRQIGVIYAFELAMAMERYGNLRDILFRQFMDRGVFLRPLGNTIYLLPPYVIKDEQLQHVYQVILGILTEYQH</sequence>
<evidence type="ECO:0000256" key="7">
    <source>
        <dbReference type="ARBA" id="ARBA00022898"/>
    </source>
</evidence>
<dbReference type="GO" id="GO:0004015">
    <property type="term" value="F:adenosylmethionine-8-amino-7-oxononanoate transaminase activity"/>
    <property type="evidence" value="ECO:0007669"/>
    <property type="project" value="UniProtKB-UniRule"/>
</dbReference>
<evidence type="ECO:0000256" key="9">
    <source>
        <dbReference type="HAMAP-Rule" id="MF_00834"/>
    </source>
</evidence>
<reference evidence="10" key="1">
    <citation type="submission" date="2022-11" db="EMBL/GenBank/DDBJ databases">
        <title>The characterization of three novel Bacteroidetes species and genomic analysis of their roles in tidal elemental geochemical cycles.</title>
        <authorList>
            <person name="Ma K.-J."/>
        </authorList>
    </citation>
    <scope>NUCLEOTIDE SEQUENCE</scope>
    <source>
        <strain evidence="10">M415</strain>
    </source>
</reference>
<comment type="caution">
    <text evidence="10">The sequence shown here is derived from an EMBL/GenBank/DDBJ whole genome shotgun (WGS) entry which is preliminary data.</text>
</comment>
<feature type="binding site" evidence="9">
    <location>
        <position position="301"/>
    </location>
    <ligand>
        <name>substrate</name>
    </ligand>
</feature>
<feature type="site" description="Participates in the substrate recognition with KAPA and in a stacking interaction with the adenine ring of SAM" evidence="9">
    <location>
        <position position="17"/>
    </location>
</feature>
<dbReference type="InterPro" id="IPR015421">
    <property type="entry name" value="PyrdxlP-dep_Trfase_major"/>
</dbReference>
<dbReference type="InterPro" id="IPR005815">
    <property type="entry name" value="BioA"/>
</dbReference>
<feature type="binding site" evidence="9">
    <location>
        <begin position="112"/>
        <end position="113"/>
    </location>
    <ligand>
        <name>pyridoxal 5'-phosphate</name>
        <dbReference type="ChEBI" id="CHEBI:597326"/>
    </ligand>
</feature>
<dbReference type="EC" id="2.6.1.62" evidence="9"/>
<dbReference type="Gene3D" id="3.40.640.10">
    <property type="entry name" value="Type I PLP-dependent aspartate aminotransferase-like (Major domain)"/>
    <property type="match status" value="1"/>
</dbReference>
<proteinExistence type="inferred from homology"/>
<dbReference type="CDD" id="cd00610">
    <property type="entry name" value="OAT_like"/>
    <property type="match status" value="1"/>
</dbReference>
<dbReference type="EMBL" id="JAPFQP010000001">
    <property type="protein sequence ID" value="MCX2718287.1"/>
    <property type="molecule type" value="Genomic_DNA"/>
</dbReference>
<dbReference type="RefSeq" id="WP_266010279.1">
    <property type="nucleotide sequence ID" value="NZ_JAPFQP010000001.1"/>
</dbReference>
<dbReference type="GO" id="GO:0051537">
    <property type="term" value="F:2 iron, 2 sulfur cluster binding"/>
    <property type="evidence" value="ECO:0007669"/>
    <property type="project" value="UniProtKB-KW"/>
</dbReference>
<dbReference type="Proteomes" id="UP001207116">
    <property type="component" value="Unassembled WGS sequence"/>
</dbReference>
<evidence type="ECO:0000313" key="11">
    <source>
        <dbReference type="Proteomes" id="UP001207116"/>
    </source>
</evidence>
<dbReference type="NCBIfam" id="TIGR00508">
    <property type="entry name" value="bioA"/>
    <property type="match status" value="1"/>
</dbReference>
<dbReference type="InterPro" id="IPR015422">
    <property type="entry name" value="PyrdxlP-dep_Trfase_small"/>
</dbReference>
<dbReference type="GO" id="GO:0004141">
    <property type="term" value="F:dethiobiotin synthase activity"/>
    <property type="evidence" value="ECO:0007669"/>
    <property type="project" value="TreeGrafter"/>
</dbReference>
<keyword evidence="3 9" id="KW-0032">Aminotransferase</keyword>
<feature type="binding site" evidence="9">
    <location>
        <position position="52"/>
    </location>
    <ligand>
        <name>substrate</name>
    </ligand>
</feature>
<evidence type="ECO:0000256" key="8">
    <source>
        <dbReference type="ARBA" id="ARBA00048449"/>
    </source>
</evidence>
<feature type="modified residue" description="N6-(pyridoxal phosphate)lysine" evidence="9">
    <location>
        <position position="267"/>
    </location>
</feature>
<accession>A0AAE3SM23</accession>
<comment type="subcellular location">
    <subcellularLocation>
        <location evidence="9">Cytoplasm</location>
    </subcellularLocation>
</comment>
<comment type="pathway">
    <text evidence="2 9">Cofactor biosynthesis; biotin biosynthesis; 7,8-diaminononanoate from 8-amino-7-oxononanoate (SAM route): step 1/1.</text>
</comment>
<comment type="catalytic activity">
    <reaction evidence="8 9">
        <text>(8S)-8-amino-7-oxononanoate + S-adenosyl-L-methionine = S-adenosyl-4-methylsulfanyl-2-oxobutanoate + (7R,8S)-7,8-diammoniononanoate</text>
        <dbReference type="Rhea" id="RHEA:16861"/>
        <dbReference type="ChEBI" id="CHEBI:16490"/>
        <dbReference type="ChEBI" id="CHEBI:59789"/>
        <dbReference type="ChEBI" id="CHEBI:149468"/>
        <dbReference type="ChEBI" id="CHEBI:149469"/>
        <dbReference type="EC" id="2.6.1.62"/>
    </reaction>
</comment>
<evidence type="ECO:0000256" key="5">
    <source>
        <dbReference type="ARBA" id="ARBA00022691"/>
    </source>
</evidence>
<dbReference type="GO" id="GO:0009102">
    <property type="term" value="P:biotin biosynthetic process"/>
    <property type="evidence" value="ECO:0007669"/>
    <property type="project" value="UniProtKB-UniRule"/>
</dbReference>
<feature type="binding site" evidence="9">
    <location>
        <position position="267"/>
    </location>
    <ligand>
        <name>substrate</name>
    </ligand>
</feature>
<dbReference type="HAMAP" id="MF_00834">
    <property type="entry name" value="BioA"/>
    <property type="match status" value="1"/>
</dbReference>
<dbReference type="Gene3D" id="3.90.1150.10">
    <property type="entry name" value="Aspartate Aminotransferase, domain 1"/>
    <property type="match status" value="1"/>
</dbReference>
<dbReference type="AlphaFoldDB" id="A0AAE3SM23"/>
<organism evidence="10 11">
    <name type="scientific">Lentiprolixibacter aurantiacus</name>
    <dbReference type="NCBI Taxonomy" id="2993939"/>
    <lineage>
        <taxon>Bacteria</taxon>
        <taxon>Pseudomonadati</taxon>
        <taxon>Bacteroidota</taxon>
        <taxon>Flavobacteriia</taxon>
        <taxon>Flavobacteriales</taxon>
        <taxon>Flavobacteriaceae</taxon>
        <taxon>Lentiprolixibacter</taxon>
    </lineage>
</organism>
<keyword evidence="4 9" id="KW-0808">Transferase</keyword>
<dbReference type="InterPro" id="IPR005814">
    <property type="entry name" value="Aminotrans_3"/>
</dbReference>
<keyword evidence="5 9" id="KW-0949">S-adenosyl-L-methionine</keyword>
<comment type="similarity">
    <text evidence="9">Belongs to the class-III pyridoxal-phosphate-dependent aminotransferase family. BioA subfamily.</text>
</comment>
<feature type="binding site" evidence="9">
    <location>
        <position position="390"/>
    </location>
    <ligand>
        <name>substrate</name>
    </ligand>
</feature>
<keyword evidence="9" id="KW-0963">Cytoplasm</keyword>
<dbReference type="PANTHER" id="PTHR42684">
    <property type="entry name" value="ADENOSYLMETHIONINE-8-AMINO-7-OXONONANOATE AMINOTRANSFERASE"/>
    <property type="match status" value="1"/>
</dbReference>
<feature type="binding site" evidence="9">
    <location>
        <position position="238"/>
    </location>
    <ligand>
        <name>pyridoxal 5'-phosphate</name>
        <dbReference type="ChEBI" id="CHEBI:597326"/>
    </ligand>
</feature>
<gene>
    <name evidence="9 10" type="primary">bioA</name>
    <name evidence="10" type="ORF">OO016_01615</name>
</gene>